<evidence type="ECO:0008006" key="4">
    <source>
        <dbReference type="Google" id="ProtNLM"/>
    </source>
</evidence>
<feature type="compositionally biased region" description="Pro residues" evidence="1">
    <location>
        <begin position="40"/>
        <end position="57"/>
    </location>
</feature>
<proteinExistence type="predicted"/>
<comment type="caution">
    <text evidence="2">The sequence shown here is derived from an EMBL/GenBank/DDBJ whole genome shotgun (WGS) entry which is preliminary data.</text>
</comment>
<keyword evidence="3" id="KW-1185">Reference proteome</keyword>
<feature type="region of interest" description="Disordered" evidence="1">
    <location>
        <begin position="1"/>
        <end position="77"/>
    </location>
</feature>
<reference evidence="3" key="1">
    <citation type="submission" date="2016-08" db="EMBL/GenBank/DDBJ databases">
        <authorList>
            <person name="Tokovenko B."/>
            <person name="Kalinowski J."/>
        </authorList>
    </citation>
    <scope>NUCLEOTIDE SEQUENCE [LARGE SCALE GENOMIC DNA]</scope>
    <source>
        <strain evidence="3">UTMC102</strain>
    </source>
</reference>
<accession>A0A1V3BWF2</accession>
<sequence length="567" mass="58955">MSYPDPPQQPQWGPQQPGPPGQGFPPPQGPGQQFAGPGGPGGPPPGGQFPGGPPPGGQFPGGPHPGGHVPPGGGGGGRKRWMIPVAAGAAVVVMAGTVWATVSLVSFGGPQPEEVLPASSVAFAKLDLSIDGSQAMELMEFVDRLPDEVTEEMDQSDGDMTDLFAEGFLETFPDAPQSQDEVAEWIGQRAGFAAWPAGGEAQMEEGAGVAAVVALAVEDEQLAEEGLNEFSGEYEDFAFEVIDGFALLTNSDAALDDRMSQMEEHGPLADAETFSGDMADVPGGSIAVGWSDFTRLMEVEEFAQSFESEMAAETGEMSGRTTATLRVDGEYLEARMDVFDFEVDGAGVAWLSETPGASVAALESLPESTVMALGASGLDTALADAYENDELPFVTSSGQLQEMERMFNGMGAGLPEGFTQLLGSSTAFGVTSIDMQSFFGSSYGGGEEVSFQYRAVGGDEQVLSDFVENMAADPYATPPGVSTDGDAVVVSQGSSATGSLGDDPVFQQTMQGMDEAVVAGYFDMRQVLTGTDVQSPDQWGALGMALSVTEEGQRSSLELRWSPSGGE</sequence>
<dbReference type="RefSeq" id="WP_077688849.1">
    <property type="nucleotide sequence ID" value="NZ_MCOK01000001.1"/>
</dbReference>
<dbReference type="EMBL" id="MCOK01000001">
    <property type="protein sequence ID" value="OOC52506.1"/>
    <property type="molecule type" value="Genomic_DNA"/>
</dbReference>
<evidence type="ECO:0000313" key="3">
    <source>
        <dbReference type="Proteomes" id="UP000189004"/>
    </source>
</evidence>
<gene>
    <name evidence="2" type="ORF">NOSIN_00530</name>
</gene>
<evidence type="ECO:0000256" key="1">
    <source>
        <dbReference type="SAM" id="MobiDB-lite"/>
    </source>
</evidence>
<evidence type="ECO:0000313" key="2">
    <source>
        <dbReference type="EMBL" id="OOC52506.1"/>
    </source>
</evidence>
<feature type="compositionally biased region" description="Pro residues" evidence="1">
    <location>
        <begin position="16"/>
        <end position="29"/>
    </location>
</feature>
<dbReference type="Proteomes" id="UP000189004">
    <property type="component" value="Unassembled WGS sequence"/>
</dbReference>
<protein>
    <recommendedName>
        <fullName evidence="4">DUF3352 domain-containing protein</fullName>
    </recommendedName>
</protein>
<dbReference type="OrthoDB" id="5241887at2"/>
<dbReference type="AlphaFoldDB" id="A0A1V3BWF2"/>
<dbReference type="STRING" id="501010.NOSIN_00530"/>
<organism evidence="2 3">
    <name type="scientific">Nocardiopsis sinuspersici</name>
    <dbReference type="NCBI Taxonomy" id="501010"/>
    <lineage>
        <taxon>Bacteria</taxon>
        <taxon>Bacillati</taxon>
        <taxon>Actinomycetota</taxon>
        <taxon>Actinomycetes</taxon>
        <taxon>Streptosporangiales</taxon>
        <taxon>Nocardiopsidaceae</taxon>
        <taxon>Nocardiopsis</taxon>
    </lineage>
</organism>
<name>A0A1V3BWF2_9ACTN</name>